<dbReference type="Pfam" id="PF22600">
    <property type="entry name" value="MTPAP-like_central"/>
    <property type="match status" value="1"/>
</dbReference>
<organism evidence="12 13">
    <name type="scientific">Lymnaea stagnalis</name>
    <name type="common">Great pond snail</name>
    <name type="synonym">Helix stagnalis</name>
    <dbReference type="NCBI Taxonomy" id="6523"/>
    <lineage>
        <taxon>Eukaryota</taxon>
        <taxon>Metazoa</taxon>
        <taxon>Spiralia</taxon>
        <taxon>Lophotrochozoa</taxon>
        <taxon>Mollusca</taxon>
        <taxon>Gastropoda</taxon>
        <taxon>Heterobranchia</taxon>
        <taxon>Euthyneura</taxon>
        <taxon>Panpulmonata</taxon>
        <taxon>Hygrophila</taxon>
        <taxon>Lymnaeoidea</taxon>
        <taxon>Lymnaeidae</taxon>
        <taxon>Lymnaea</taxon>
    </lineage>
</organism>
<keyword evidence="4" id="KW-0963">Cytoplasm</keyword>
<evidence type="ECO:0000256" key="5">
    <source>
        <dbReference type="ARBA" id="ARBA00022679"/>
    </source>
</evidence>
<dbReference type="GO" id="GO:0005737">
    <property type="term" value="C:cytoplasm"/>
    <property type="evidence" value="ECO:0007669"/>
    <property type="project" value="UniProtKB-SubCell"/>
</dbReference>
<dbReference type="PANTHER" id="PTHR12271:SF40">
    <property type="entry name" value="POLY(A) RNA POLYMERASE GLD2"/>
    <property type="match status" value="1"/>
</dbReference>
<dbReference type="SUPFAM" id="SSF81631">
    <property type="entry name" value="PAP/OAS1 substrate-binding domain"/>
    <property type="match status" value="1"/>
</dbReference>
<dbReference type="Gene3D" id="1.10.1410.10">
    <property type="match status" value="1"/>
</dbReference>
<dbReference type="EMBL" id="CAXITT010000270">
    <property type="protein sequence ID" value="CAL1537658.1"/>
    <property type="molecule type" value="Genomic_DNA"/>
</dbReference>
<evidence type="ECO:0000259" key="10">
    <source>
        <dbReference type="Pfam" id="PF03828"/>
    </source>
</evidence>
<dbReference type="CDD" id="cd05402">
    <property type="entry name" value="NT_PAP_TUTase"/>
    <property type="match status" value="1"/>
</dbReference>
<dbReference type="InterPro" id="IPR043519">
    <property type="entry name" value="NT_sf"/>
</dbReference>
<evidence type="ECO:0000256" key="2">
    <source>
        <dbReference type="ARBA" id="ARBA00001946"/>
    </source>
</evidence>
<dbReference type="InterPro" id="IPR054708">
    <property type="entry name" value="MTPAP-like_central"/>
</dbReference>
<comment type="subcellular location">
    <subcellularLocation>
        <location evidence="3">Cytoplasm</location>
    </subcellularLocation>
</comment>
<accession>A0AAV2HU73</accession>
<evidence type="ECO:0008006" key="14">
    <source>
        <dbReference type="Google" id="ProtNLM"/>
    </source>
</evidence>
<dbReference type="PANTHER" id="PTHR12271">
    <property type="entry name" value="POLY A POLYMERASE CID PAP -RELATED"/>
    <property type="match status" value="1"/>
</dbReference>
<keyword evidence="13" id="KW-1185">Reference proteome</keyword>
<gene>
    <name evidence="12" type="ORF">GSLYS_00011560001</name>
</gene>
<feature type="region of interest" description="Disordered" evidence="9">
    <location>
        <begin position="94"/>
        <end position="127"/>
    </location>
</feature>
<dbReference type="GO" id="GO:0031123">
    <property type="term" value="P:RNA 3'-end processing"/>
    <property type="evidence" value="ECO:0007669"/>
    <property type="project" value="TreeGrafter"/>
</dbReference>
<sequence length="470" mass="53709">MYPRGSGFPFSNLSGFASSVRFFQQPVHVNLPQMSTNSNSRMQQRWPDFIPLENLTRHNFQQSSSGPNFQQNLTQPQCFPVNSVQHTRLLNTSAALNGSSSAQKRRMNGTESSPKKKQKTSNSISPLTLPVEPGNFLIPVARGTEKITHDIWEFFLASQMNEEDLKKKLKLRKCILSVMTGAFPNCRLFIVGSSMTGFATKTSDVDMCLMISENDIDQRRDATVILSSIAKALRACSFVRTPQVIKAKVPIFKFFDAVSGVECDLNINNTVGVRNTHLLRYYAYMDWRVRPLMLFIKKWARFHDINDASKKTISSYSLTLMLIHYLQAGVIPAVLPCLQTLKPHLFSIQADVCRLSLNFEPDNVKFASKNVATLGELFLGFLNYYSNIFCYESQVISVRLGRTIGRHEIYDRDNTMQWKHLNIEEPFDRTNTARSVYDLYVFQRILRVFKVSFNTLVNTRDISQILSRPF</sequence>
<proteinExistence type="inferred from homology"/>
<evidence type="ECO:0000256" key="7">
    <source>
        <dbReference type="ARBA" id="ARBA00022842"/>
    </source>
</evidence>
<evidence type="ECO:0000256" key="4">
    <source>
        <dbReference type="ARBA" id="ARBA00022490"/>
    </source>
</evidence>
<dbReference type="AlphaFoldDB" id="A0AAV2HU73"/>
<comment type="cofactor">
    <cofactor evidence="2">
        <name>Mg(2+)</name>
        <dbReference type="ChEBI" id="CHEBI:18420"/>
    </cofactor>
</comment>
<evidence type="ECO:0000256" key="3">
    <source>
        <dbReference type="ARBA" id="ARBA00004496"/>
    </source>
</evidence>
<dbReference type="InterPro" id="IPR002058">
    <property type="entry name" value="PAP_assoc"/>
</dbReference>
<dbReference type="GO" id="GO:1990817">
    <property type="term" value="F:poly(A) RNA polymerase activity"/>
    <property type="evidence" value="ECO:0007669"/>
    <property type="project" value="TreeGrafter"/>
</dbReference>
<evidence type="ECO:0000256" key="9">
    <source>
        <dbReference type="SAM" id="MobiDB-lite"/>
    </source>
</evidence>
<keyword evidence="6" id="KW-0479">Metal-binding</keyword>
<dbReference type="Gene3D" id="3.30.460.10">
    <property type="entry name" value="Beta Polymerase, domain 2"/>
    <property type="match status" value="1"/>
</dbReference>
<evidence type="ECO:0000259" key="11">
    <source>
        <dbReference type="Pfam" id="PF22600"/>
    </source>
</evidence>
<protein>
    <recommendedName>
        <fullName evidence="14">PAP-associated domain-containing protein</fullName>
    </recommendedName>
</protein>
<evidence type="ECO:0000256" key="1">
    <source>
        <dbReference type="ARBA" id="ARBA00001936"/>
    </source>
</evidence>
<evidence type="ECO:0000313" key="12">
    <source>
        <dbReference type="EMBL" id="CAL1537658.1"/>
    </source>
</evidence>
<feature type="domain" description="PAP-associated" evidence="10">
    <location>
        <begin position="373"/>
        <end position="431"/>
    </location>
</feature>
<comment type="caution">
    <text evidence="12">The sequence shown here is derived from an EMBL/GenBank/DDBJ whole genome shotgun (WGS) entry which is preliminary data.</text>
</comment>
<comment type="similarity">
    <text evidence="8">Belongs to the DNA polymerase type-B-like family. GLD2 subfamily.</text>
</comment>
<keyword evidence="7" id="KW-0460">Magnesium</keyword>
<evidence type="ECO:0000313" key="13">
    <source>
        <dbReference type="Proteomes" id="UP001497497"/>
    </source>
</evidence>
<dbReference type="Proteomes" id="UP001497497">
    <property type="component" value="Unassembled WGS sequence"/>
</dbReference>
<keyword evidence="5" id="KW-0808">Transferase</keyword>
<reference evidence="12 13" key="1">
    <citation type="submission" date="2024-04" db="EMBL/GenBank/DDBJ databases">
        <authorList>
            <consortium name="Genoscope - CEA"/>
            <person name="William W."/>
        </authorList>
    </citation>
    <scope>NUCLEOTIDE SEQUENCE [LARGE SCALE GENOMIC DNA]</scope>
</reference>
<name>A0AAV2HU73_LYMST</name>
<feature type="domain" description="Poly(A) RNA polymerase mitochondrial-like central palm" evidence="11">
    <location>
        <begin position="147"/>
        <end position="283"/>
    </location>
</feature>
<dbReference type="Pfam" id="PF03828">
    <property type="entry name" value="PAP_assoc"/>
    <property type="match status" value="1"/>
</dbReference>
<comment type="cofactor">
    <cofactor evidence="1">
        <name>Mn(2+)</name>
        <dbReference type="ChEBI" id="CHEBI:29035"/>
    </cofactor>
</comment>
<dbReference type="GO" id="GO:0046872">
    <property type="term" value="F:metal ion binding"/>
    <property type="evidence" value="ECO:0007669"/>
    <property type="project" value="UniProtKB-KW"/>
</dbReference>
<evidence type="ECO:0000256" key="8">
    <source>
        <dbReference type="ARBA" id="ARBA00038491"/>
    </source>
</evidence>
<evidence type="ECO:0000256" key="6">
    <source>
        <dbReference type="ARBA" id="ARBA00022723"/>
    </source>
</evidence>
<dbReference type="SUPFAM" id="SSF81301">
    <property type="entry name" value="Nucleotidyltransferase"/>
    <property type="match status" value="1"/>
</dbReference>